<proteinExistence type="predicted"/>
<dbReference type="Proteomes" id="UP000480303">
    <property type="component" value="Unassembled WGS sequence"/>
</dbReference>
<reference evidence="1 2" key="1">
    <citation type="submission" date="2020-02" db="EMBL/GenBank/DDBJ databases">
        <title>Draft genome sequence of Lactococcus sp. Hs30E4-3.</title>
        <authorList>
            <person name="Noda S."/>
            <person name="Yuki M."/>
            <person name="Ohkuma M."/>
        </authorList>
    </citation>
    <scope>NUCLEOTIDE SEQUENCE [LARGE SCALE GENOMIC DNA]</scope>
    <source>
        <strain evidence="1 2">Hs30E4-3</strain>
    </source>
</reference>
<protein>
    <recommendedName>
        <fullName evidence="3">Cystathionine beta-lyase</fullName>
    </recommendedName>
</protein>
<comment type="caution">
    <text evidence="1">The sequence shown here is derived from an EMBL/GenBank/DDBJ whole genome shotgun (WGS) entry which is preliminary data.</text>
</comment>
<evidence type="ECO:0000313" key="2">
    <source>
        <dbReference type="Proteomes" id="UP000480303"/>
    </source>
</evidence>
<dbReference type="EMBL" id="BLLI01000022">
    <property type="protein sequence ID" value="GFH42391.1"/>
    <property type="molecule type" value="Genomic_DNA"/>
</dbReference>
<gene>
    <name evidence="1" type="primary">ygbD</name>
    <name evidence="1" type="ORF">Hs30E_09420</name>
</gene>
<sequence length="216" mass="24662">MDYVELAIKSGGFMAMDKTFLINRLDNLPDEREKLAYIMPPASVINAYFSEIYQKQGARAATDYFLSLSINFGNFSSHPSFELEGTAGHPTFRFIRLNLSGYSFGFCFENATETAIVFSEFETIISDTLLFEIAQLFPQYAVYEENSVIKLKKIDFGIFENVEELTTLTSKSDNTAYLKFFGYNVAEVLEIATKSGNRLQKMIQYEDKKLMIYIAK</sequence>
<accession>A0A6A0BDF7</accession>
<name>A0A6A0BDF7_9LACT</name>
<organism evidence="1 2">
    <name type="scientific">Pseudolactococcus hodotermopsidis</name>
    <dbReference type="NCBI Taxonomy" id="2709157"/>
    <lineage>
        <taxon>Bacteria</taxon>
        <taxon>Bacillati</taxon>
        <taxon>Bacillota</taxon>
        <taxon>Bacilli</taxon>
        <taxon>Lactobacillales</taxon>
        <taxon>Streptococcaceae</taxon>
        <taxon>Pseudolactococcus</taxon>
    </lineage>
</organism>
<keyword evidence="2" id="KW-1185">Reference proteome</keyword>
<dbReference type="RefSeq" id="WP_172208415.1">
    <property type="nucleotide sequence ID" value="NZ_BLLI01000022.1"/>
</dbReference>
<evidence type="ECO:0008006" key="3">
    <source>
        <dbReference type="Google" id="ProtNLM"/>
    </source>
</evidence>
<dbReference type="AlphaFoldDB" id="A0A6A0BDF7"/>
<evidence type="ECO:0000313" key="1">
    <source>
        <dbReference type="EMBL" id="GFH42391.1"/>
    </source>
</evidence>